<keyword evidence="3" id="KW-0804">Transcription</keyword>
<dbReference type="Gene3D" id="3.40.50.2300">
    <property type="match status" value="2"/>
</dbReference>
<dbReference type="InterPro" id="IPR046335">
    <property type="entry name" value="LacI/GalR-like_sensor"/>
</dbReference>
<evidence type="ECO:0000259" key="4">
    <source>
        <dbReference type="PROSITE" id="PS50932"/>
    </source>
</evidence>
<dbReference type="EMBL" id="BAAART010000183">
    <property type="protein sequence ID" value="GAA2257009.1"/>
    <property type="molecule type" value="Genomic_DNA"/>
</dbReference>
<dbReference type="CDD" id="cd06267">
    <property type="entry name" value="PBP1_LacI_sugar_binding-like"/>
    <property type="match status" value="1"/>
</dbReference>
<evidence type="ECO:0000256" key="1">
    <source>
        <dbReference type="ARBA" id="ARBA00023015"/>
    </source>
</evidence>
<dbReference type="Gene3D" id="1.10.260.40">
    <property type="entry name" value="lambda repressor-like DNA-binding domains"/>
    <property type="match status" value="1"/>
</dbReference>
<dbReference type="InterPro" id="IPR010982">
    <property type="entry name" value="Lambda_DNA-bd_dom_sf"/>
</dbReference>
<dbReference type="GO" id="GO:0003677">
    <property type="term" value="F:DNA binding"/>
    <property type="evidence" value="ECO:0007669"/>
    <property type="project" value="UniProtKB-KW"/>
</dbReference>
<dbReference type="SUPFAM" id="SSF47413">
    <property type="entry name" value="lambda repressor-like DNA-binding domains"/>
    <property type="match status" value="1"/>
</dbReference>
<dbReference type="Pfam" id="PF00356">
    <property type="entry name" value="LacI"/>
    <property type="match status" value="1"/>
</dbReference>
<gene>
    <name evidence="5" type="ORF">GCM10010104_62700</name>
</gene>
<protein>
    <submittedName>
        <fullName evidence="5">LacI family DNA-binding transcriptional regulator</fullName>
    </submittedName>
</protein>
<keyword evidence="1" id="KW-0805">Transcription regulation</keyword>
<reference evidence="5 6" key="1">
    <citation type="journal article" date="2019" name="Int. J. Syst. Evol. Microbiol.">
        <title>The Global Catalogue of Microorganisms (GCM) 10K type strain sequencing project: providing services to taxonomists for standard genome sequencing and annotation.</title>
        <authorList>
            <consortium name="The Broad Institute Genomics Platform"/>
            <consortium name="The Broad Institute Genome Sequencing Center for Infectious Disease"/>
            <person name="Wu L."/>
            <person name="Ma J."/>
        </authorList>
    </citation>
    <scope>NUCLEOTIDE SEQUENCE [LARGE SCALE GENOMIC DNA]</scope>
    <source>
        <strain evidence="5 6">JCM 3053</strain>
    </source>
</reference>
<accession>A0ABN3EFK9</accession>
<organism evidence="5 6">
    <name type="scientific">Streptomyces indiaensis</name>
    <dbReference type="NCBI Taxonomy" id="284033"/>
    <lineage>
        <taxon>Bacteria</taxon>
        <taxon>Bacillati</taxon>
        <taxon>Actinomycetota</taxon>
        <taxon>Actinomycetes</taxon>
        <taxon>Kitasatosporales</taxon>
        <taxon>Streptomycetaceae</taxon>
        <taxon>Streptomyces</taxon>
    </lineage>
</organism>
<evidence type="ECO:0000256" key="3">
    <source>
        <dbReference type="ARBA" id="ARBA00023163"/>
    </source>
</evidence>
<dbReference type="PANTHER" id="PTHR30146:SF109">
    <property type="entry name" value="HTH-TYPE TRANSCRIPTIONAL REGULATOR GALS"/>
    <property type="match status" value="1"/>
</dbReference>
<dbReference type="SMART" id="SM00354">
    <property type="entry name" value="HTH_LACI"/>
    <property type="match status" value="1"/>
</dbReference>
<evidence type="ECO:0000313" key="6">
    <source>
        <dbReference type="Proteomes" id="UP001501474"/>
    </source>
</evidence>
<keyword evidence="2 5" id="KW-0238">DNA-binding</keyword>
<dbReference type="CDD" id="cd01392">
    <property type="entry name" value="HTH_LacI"/>
    <property type="match status" value="1"/>
</dbReference>
<dbReference type="SUPFAM" id="SSF53822">
    <property type="entry name" value="Periplasmic binding protein-like I"/>
    <property type="match status" value="1"/>
</dbReference>
<evidence type="ECO:0000256" key="2">
    <source>
        <dbReference type="ARBA" id="ARBA00023125"/>
    </source>
</evidence>
<dbReference type="InterPro" id="IPR028082">
    <property type="entry name" value="Peripla_BP_I"/>
</dbReference>
<name>A0ABN3EFK9_9ACTN</name>
<dbReference type="PRINTS" id="PR00036">
    <property type="entry name" value="HTHLACI"/>
</dbReference>
<dbReference type="PROSITE" id="PS50932">
    <property type="entry name" value="HTH_LACI_2"/>
    <property type="match status" value="1"/>
</dbReference>
<dbReference type="PROSITE" id="PS00356">
    <property type="entry name" value="HTH_LACI_1"/>
    <property type="match status" value="1"/>
</dbReference>
<sequence>MRIAPASGECGAAACSSVPDTVLDVRTDNQPAERPDGVRRRATIHDVARLAGVSRQTVSRAVNDKGEIDPGTKERVLEAARLLDYRPSRFARGLVQKGAVTAGLVIPDLRNPFFPEVAAGVLEAAEARGWQVVVWDSRIDEAREREALDVLSHQADAVMGYFKDPDDVLTRHLGGVPLVLLERGPQQTGFAAVGIDAGAGVEQGMNHLFRAGHRRIGMLDGVHGPGSRRQAFLDQARRLGLAVDEDWVVTCPEHSVAGGEAAMERLLARRPEVTAVFGFNDLIAIGAMRTARRRGRSVPDGLAVIGFDGLSLGELVEPALTTLHIDKRQLGRLAVEQVARLRAGEEPLRGADAWVTPELVLRGSA</sequence>
<evidence type="ECO:0000313" key="5">
    <source>
        <dbReference type="EMBL" id="GAA2257009.1"/>
    </source>
</evidence>
<dbReference type="PANTHER" id="PTHR30146">
    <property type="entry name" value="LACI-RELATED TRANSCRIPTIONAL REPRESSOR"/>
    <property type="match status" value="1"/>
</dbReference>
<dbReference type="InterPro" id="IPR000843">
    <property type="entry name" value="HTH_LacI"/>
</dbReference>
<feature type="domain" description="HTH lacI-type" evidence="4">
    <location>
        <begin position="42"/>
        <end position="96"/>
    </location>
</feature>
<keyword evidence="6" id="KW-1185">Reference proteome</keyword>
<dbReference type="Proteomes" id="UP001501474">
    <property type="component" value="Unassembled WGS sequence"/>
</dbReference>
<proteinExistence type="predicted"/>
<dbReference type="Pfam" id="PF13377">
    <property type="entry name" value="Peripla_BP_3"/>
    <property type="match status" value="1"/>
</dbReference>
<comment type="caution">
    <text evidence="5">The sequence shown here is derived from an EMBL/GenBank/DDBJ whole genome shotgun (WGS) entry which is preliminary data.</text>
</comment>